<accession>A0A9W7DPP0</accession>
<dbReference type="SUPFAM" id="SSF53218">
    <property type="entry name" value="Molybdenum cofactor biosynthesis proteins"/>
    <property type="match status" value="1"/>
</dbReference>
<dbReference type="AlphaFoldDB" id="A0A9W7DPP0"/>
<sequence>MDFRNPKDSAKHYPIFTLTSAIDEVLSMTRPLPAMLVPLHDALHSVLAEPVKSPLPLPTFRTAKRDGFAVRVGPGAVDGLDRDVLLTRVEVGTDTSQQSITIEANEAIWIPQGGMVPVGANAIVEEGAYKAIQTLANTSDEPDTITLRGLPAEGQNIAAIGEDLEEGMPVLEKGHVLDHYSIGFLASMGVFLVRVHFQPAVGIISVGDHVVDTGSSLQRGKIRDCSRSSLQALFSHLKVAVTDYGIVPCNPSLVEDKIKEAARKCDIVVVIDYDIEGGGRQDTVKCALEELGNVKIGKDTAMNLLGDGWVGERAGGRGMSVASDSGSLSARSSISSYGSRGPSAAAVAAPPPPNPKTLPIRVPSVVPEVEAAAVETVKAAPPPIPKAGGGVKSKTEAANGSAAQDAFEKMAKWRQANLRKQKGYF</sequence>
<evidence type="ECO:0000256" key="3">
    <source>
        <dbReference type="RuleBase" id="RU365090"/>
    </source>
</evidence>
<dbReference type="SMART" id="SM00852">
    <property type="entry name" value="MoCF_biosynth"/>
    <property type="match status" value="1"/>
</dbReference>
<dbReference type="InterPro" id="IPR036425">
    <property type="entry name" value="MoaB/Mog-like_dom_sf"/>
</dbReference>
<comment type="catalytic activity">
    <reaction evidence="3">
        <text>adenylyl-molybdopterin + molybdate = Mo-molybdopterin + AMP + H(+)</text>
        <dbReference type="Rhea" id="RHEA:35047"/>
        <dbReference type="ChEBI" id="CHEBI:15378"/>
        <dbReference type="ChEBI" id="CHEBI:36264"/>
        <dbReference type="ChEBI" id="CHEBI:62727"/>
        <dbReference type="ChEBI" id="CHEBI:71302"/>
        <dbReference type="ChEBI" id="CHEBI:456215"/>
    </reaction>
</comment>
<dbReference type="PANTHER" id="PTHR10192:SF5">
    <property type="entry name" value="GEPHYRIN"/>
    <property type="match status" value="1"/>
</dbReference>
<comment type="similarity">
    <text evidence="1">In the C-terminal section; belongs to the MoeA family.</text>
</comment>
<dbReference type="GO" id="GO:0005829">
    <property type="term" value="C:cytosol"/>
    <property type="evidence" value="ECO:0007669"/>
    <property type="project" value="TreeGrafter"/>
</dbReference>
<dbReference type="Proteomes" id="UP001165082">
    <property type="component" value="Unassembled WGS sequence"/>
</dbReference>
<keyword evidence="3" id="KW-0479">Metal-binding</keyword>
<feature type="domain" description="MoaB/Mog" evidence="4">
    <location>
        <begin position="202"/>
        <end position="387"/>
    </location>
</feature>
<dbReference type="GO" id="GO:0005524">
    <property type="term" value="F:ATP binding"/>
    <property type="evidence" value="ECO:0007669"/>
    <property type="project" value="UniProtKB-UniRule"/>
</dbReference>
<dbReference type="SUPFAM" id="SSF63882">
    <property type="entry name" value="MoeA N-terminal region -like"/>
    <property type="match status" value="1"/>
</dbReference>
<reference evidence="5" key="1">
    <citation type="submission" date="2022-07" db="EMBL/GenBank/DDBJ databases">
        <title>Genome analysis of Parmales, a sister group of diatoms, reveals the evolutionary specialization of diatoms from phago-mixotrophs to photoautotrophs.</title>
        <authorList>
            <person name="Ban H."/>
            <person name="Sato S."/>
            <person name="Yoshikawa S."/>
            <person name="Kazumasa Y."/>
            <person name="Nakamura Y."/>
            <person name="Ichinomiya M."/>
            <person name="Saitoh K."/>
            <person name="Sato N."/>
            <person name="Blanc-Mathieu R."/>
            <person name="Endo H."/>
            <person name="Kuwata A."/>
            <person name="Ogata H."/>
        </authorList>
    </citation>
    <scope>NUCLEOTIDE SEQUENCE</scope>
</reference>
<dbReference type="Pfam" id="PF00994">
    <property type="entry name" value="MoCF_biosynth"/>
    <property type="match status" value="1"/>
</dbReference>
<keyword evidence="3" id="KW-0808">Transferase</keyword>
<dbReference type="Pfam" id="PF03453">
    <property type="entry name" value="MoeA_N"/>
    <property type="match status" value="1"/>
</dbReference>
<comment type="caution">
    <text evidence="5">The sequence shown here is derived from an EMBL/GenBank/DDBJ whole genome shotgun (WGS) entry which is preliminary data.</text>
</comment>
<dbReference type="GO" id="GO:0046872">
    <property type="term" value="F:metal ion binding"/>
    <property type="evidence" value="ECO:0007669"/>
    <property type="project" value="UniProtKB-UniRule"/>
</dbReference>
<keyword evidence="3" id="KW-0501">Molybdenum cofactor biosynthesis</keyword>
<dbReference type="GO" id="GO:0006777">
    <property type="term" value="P:Mo-molybdopterin cofactor biosynthetic process"/>
    <property type="evidence" value="ECO:0007669"/>
    <property type="project" value="UniProtKB-UniRule"/>
</dbReference>
<dbReference type="Gene3D" id="3.90.105.10">
    <property type="entry name" value="Molybdopterin biosynthesis moea protein, domain 2"/>
    <property type="match status" value="1"/>
</dbReference>
<dbReference type="InterPro" id="IPR001453">
    <property type="entry name" value="MoaB/Mog_dom"/>
</dbReference>
<comment type="catalytic activity">
    <reaction evidence="3">
        <text>molybdopterin + ATP + H(+) = adenylyl-molybdopterin + diphosphate</text>
        <dbReference type="Rhea" id="RHEA:31331"/>
        <dbReference type="ChEBI" id="CHEBI:15378"/>
        <dbReference type="ChEBI" id="CHEBI:30616"/>
        <dbReference type="ChEBI" id="CHEBI:33019"/>
        <dbReference type="ChEBI" id="CHEBI:58698"/>
        <dbReference type="ChEBI" id="CHEBI:62727"/>
    </reaction>
</comment>
<dbReference type="GO" id="GO:0061599">
    <property type="term" value="F:molybdopterin molybdotransferase activity"/>
    <property type="evidence" value="ECO:0007669"/>
    <property type="project" value="UniProtKB-UniRule"/>
</dbReference>
<proteinExistence type="inferred from homology"/>
<dbReference type="InterPro" id="IPR036135">
    <property type="entry name" value="MoeA_linker/N_sf"/>
</dbReference>
<dbReference type="EC" id="2.7.7.75" evidence="2"/>
<keyword evidence="3" id="KW-0460">Magnesium</keyword>
<evidence type="ECO:0000259" key="4">
    <source>
        <dbReference type="SMART" id="SM00852"/>
    </source>
</evidence>
<protein>
    <recommendedName>
        <fullName evidence="2">molybdopterin adenylyltransferase</fullName>
        <ecNumber evidence="2">2.7.7.75</ecNumber>
    </recommendedName>
</protein>
<evidence type="ECO:0000313" key="6">
    <source>
        <dbReference type="Proteomes" id="UP001165082"/>
    </source>
</evidence>
<comment type="similarity">
    <text evidence="3">Belongs to the MoeA family.</text>
</comment>
<keyword evidence="3" id="KW-0500">Molybdenum</keyword>
<comment type="pathway">
    <text evidence="3">Cofactor biosynthesis; molybdopterin biosynthesis.</text>
</comment>
<dbReference type="PANTHER" id="PTHR10192">
    <property type="entry name" value="MOLYBDOPTERIN BIOSYNTHESIS PROTEIN"/>
    <property type="match status" value="1"/>
</dbReference>
<evidence type="ECO:0000313" key="5">
    <source>
        <dbReference type="EMBL" id="GMH51529.1"/>
    </source>
</evidence>
<evidence type="ECO:0000256" key="2">
    <source>
        <dbReference type="ARBA" id="ARBA00012509"/>
    </source>
</evidence>
<organism evidence="5 6">
    <name type="scientific">Triparma retinervis</name>
    <dbReference type="NCBI Taxonomy" id="2557542"/>
    <lineage>
        <taxon>Eukaryota</taxon>
        <taxon>Sar</taxon>
        <taxon>Stramenopiles</taxon>
        <taxon>Ochrophyta</taxon>
        <taxon>Bolidophyceae</taxon>
        <taxon>Parmales</taxon>
        <taxon>Triparmaceae</taxon>
        <taxon>Triparma</taxon>
    </lineage>
</organism>
<dbReference type="GO" id="GO:0061598">
    <property type="term" value="F:molybdopterin adenylyltransferase activity"/>
    <property type="evidence" value="ECO:0007669"/>
    <property type="project" value="UniProtKB-UniRule"/>
</dbReference>
<dbReference type="Gene3D" id="2.170.190.11">
    <property type="entry name" value="Molybdopterin biosynthesis moea protein, domain 3"/>
    <property type="match status" value="1"/>
</dbReference>
<dbReference type="EMBL" id="BRXZ01001984">
    <property type="protein sequence ID" value="GMH51529.1"/>
    <property type="molecule type" value="Genomic_DNA"/>
</dbReference>
<name>A0A9W7DPP0_9STRA</name>
<dbReference type="OrthoDB" id="4349954at2759"/>
<gene>
    <name evidence="5" type="ORF">TrRE_jg6301</name>
</gene>
<dbReference type="Gene3D" id="3.40.980.10">
    <property type="entry name" value="MoaB/Mog-like domain"/>
    <property type="match status" value="1"/>
</dbReference>
<comment type="function">
    <text evidence="3">Catalyzes two steps in the biosynthesis of the molybdenum cofactor. In the first step, molybdopterin is adenylated. Subsequently, molybdate is inserted into adenylated molybdopterin and AMP is released.</text>
</comment>
<comment type="cofactor">
    <cofactor evidence="3">
        <name>Mg(2+)</name>
        <dbReference type="ChEBI" id="CHEBI:18420"/>
    </cofactor>
</comment>
<keyword evidence="6" id="KW-1185">Reference proteome</keyword>
<dbReference type="InterPro" id="IPR005110">
    <property type="entry name" value="MoeA_linker/N"/>
</dbReference>
<evidence type="ECO:0000256" key="1">
    <source>
        <dbReference type="ARBA" id="ARBA00008339"/>
    </source>
</evidence>
<dbReference type="InterPro" id="IPR038987">
    <property type="entry name" value="MoeA-like"/>
</dbReference>